<feature type="region of interest" description="Disordered" evidence="6">
    <location>
        <begin position="29"/>
        <end position="91"/>
    </location>
</feature>
<evidence type="ECO:0000256" key="2">
    <source>
        <dbReference type="ARBA" id="ARBA00022737"/>
    </source>
</evidence>
<evidence type="ECO:0000313" key="10">
    <source>
        <dbReference type="Proteomes" id="UP000000673"/>
    </source>
</evidence>
<dbReference type="PROSITE" id="PS50081">
    <property type="entry name" value="ZF_DAG_PE_2"/>
    <property type="match status" value="1"/>
</dbReference>
<dbReference type="InterPro" id="IPR002219">
    <property type="entry name" value="PKC_DAG/PE"/>
</dbReference>
<keyword evidence="1" id="KW-0479">Metal-binding</keyword>
<evidence type="ECO:0000256" key="4">
    <source>
        <dbReference type="ARBA" id="ARBA00022833"/>
    </source>
</evidence>
<sequence length="567" mass="63745">MQSTVQNLREGLWNLPSTVNSLLIAASAASPQPLPADTPDVVPKPVSDRDGNNNDGNDVDEDEDHEGDDVCGDDGEEESAPEDDLPAVVGHQAARARAKIVEDECNSELMTSSVLSSSRHTSSNENADPDDDDLEAGSIPAEDSVAGSGEMMPYALVREQWQAMLLGQEVGLGEISQAIESCKALIHTTDSLDENERKWLVRYLIELRYRRRELLDVDRDPEAVLEETKIILGHHFVRRRKHPQRKQRHLYCDHCSGVIWNVLQSSYVCSDCSFAVHGKCVEKVLRICAHVVTTEHSGPIECICPEIGLAFQRYTCAECAVQLSYHVSTPVGCFGLEFKAEKLNAIEPRLCDYTGLYYCPACHWNDMSIIPARIMNNWDFVPRKVCRASRQQIALLRSRPVIRLEDKNPRLFTFIPALAEVKRMRIQFGAMKKYLTVCRLADEERLVERQLGERRHLMQSTDLYSVADLVGIENGSLLGYLRTVYAAFEQHIRNCLICSGKAFICELCNNDAVLFPFDACAISCARCNTVSHRDCFLRKGKRCAKCARLRKRALQTLQEQLDIENGN</sequence>
<feature type="compositionally biased region" description="Low complexity" evidence="6">
    <location>
        <begin position="111"/>
        <end position="123"/>
    </location>
</feature>
<dbReference type="SMART" id="SM00109">
    <property type="entry name" value="C1"/>
    <property type="match status" value="2"/>
</dbReference>
<comment type="similarity">
    <text evidence="5">Belongs to the DEF8 family.</text>
</comment>
<dbReference type="PANTHER" id="PTHR12326:SF3">
    <property type="entry name" value="DIFFERENTIALLY EXPRESSED IN FDCP 8 HOMOLOG"/>
    <property type="match status" value="1"/>
</dbReference>
<keyword evidence="3" id="KW-0863">Zinc-finger</keyword>
<evidence type="ECO:0000259" key="7">
    <source>
        <dbReference type="PROSITE" id="PS50081"/>
    </source>
</evidence>
<organism evidence="8">
    <name type="scientific">Anopheles darlingi</name>
    <name type="common">Mosquito</name>
    <dbReference type="NCBI Taxonomy" id="43151"/>
    <lineage>
        <taxon>Eukaryota</taxon>
        <taxon>Metazoa</taxon>
        <taxon>Ecdysozoa</taxon>
        <taxon>Arthropoda</taxon>
        <taxon>Hexapoda</taxon>
        <taxon>Insecta</taxon>
        <taxon>Pterygota</taxon>
        <taxon>Neoptera</taxon>
        <taxon>Endopterygota</taxon>
        <taxon>Diptera</taxon>
        <taxon>Nematocera</taxon>
        <taxon>Culicoidea</taxon>
        <taxon>Culicidae</taxon>
        <taxon>Anophelinae</taxon>
        <taxon>Anopheles</taxon>
    </lineage>
</organism>
<protein>
    <submittedName>
        <fullName evidence="8">Differentially expressed in FDCP 8</fullName>
    </submittedName>
</protein>
<evidence type="ECO:0000256" key="3">
    <source>
        <dbReference type="ARBA" id="ARBA00022771"/>
    </source>
</evidence>
<dbReference type="EMBL" id="ADMH02001414">
    <property type="protein sequence ID" value="ETN62626.1"/>
    <property type="molecule type" value="Genomic_DNA"/>
</dbReference>
<accession>W5JEW3</accession>
<dbReference type="Gene3D" id="3.30.60.20">
    <property type="match status" value="1"/>
</dbReference>
<evidence type="ECO:0000256" key="1">
    <source>
        <dbReference type="ARBA" id="ARBA00022723"/>
    </source>
</evidence>
<dbReference type="Pfam" id="PF13901">
    <property type="entry name" value="RH_dom"/>
    <property type="match status" value="1"/>
</dbReference>
<evidence type="ECO:0000313" key="8">
    <source>
        <dbReference type="EMBL" id="ETN62626.1"/>
    </source>
</evidence>
<reference evidence="8" key="3">
    <citation type="journal article" date="2013" name="Nucleic Acids Res.">
        <title>The genome of Anopheles darlingi, the main neotropical malaria vector.</title>
        <authorList>
            <person name="Marinotti O."/>
            <person name="Cerqueira G.C."/>
            <person name="de Almeida L.G."/>
            <person name="Ferro M.I."/>
            <person name="Loreto E.L."/>
            <person name="Zaha A."/>
            <person name="Teixeira S.M."/>
            <person name="Wespiser A.R."/>
            <person name="Almeida E Silva A."/>
            <person name="Schlindwein A.D."/>
            <person name="Pacheco A.C."/>
            <person name="Silva A.L."/>
            <person name="Graveley B.R."/>
            <person name="Walenz B.P."/>
            <person name="Lima Bde A."/>
            <person name="Ribeiro C.A."/>
            <person name="Nunes-Silva C.G."/>
            <person name="de Carvalho C.R."/>
            <person name="Soares C.M."/>
            <person name="de Menezes C.B."/>
            <person name="Matiolli C."/>
            <person name="Caffrey D."/>
            <person name="Araujo D.A."/>
            <person name="de Oliveira D.M."/>
            <person name="Golenbock D."/>
            <person name="Grisard E.C."/>
            <person name="Fantinatti-Garboggini F."/>
            <person name="de Carvalho F.M."/>
            <person name="Barcellos F.G."/>
            <person name="Prosdocimi F."/>
            <person name="May G."/>
            <person name="Azevedo Junior G.M."/>
            <person name="Guimaraes G.M."/>
            <person name="Goldman G.H."/>
            <person name="Padilha I.Q."/>
            <person name="Batista Jda S."/>
            <person name="Ferro J.A."/>
            <person name="Ribeiro J.M."/>
            <person name="Fietto J.L."/>
            <person name="Dabbas K.M."/>
            <person name="Cerdeira L."/>
            <person name="Agnez-Lima L.F."/>
            <person name="Brocchi M."/>
            <person name="de Carvalho M.O."/>
            <person name="Teixeira Mde M."/>
            <person name="Diniz Maia Mde M."/>
            <person name="Goldman M.H."/>
            <person name="Cruz Schneider M.P."/>
            <person name="Felipe M.S."/>
            <person name="Hungria M."/>
            <person name="Nicolas M.F."/>
            <person name="Pereira M."/>
            <person name="Montes M.A."/>
            <person name="Cantao M.E."/>
            <person name="Vincentz M."/>
            <person name="Rafael M.S."/>
            <person name="Silverman N."/>
            <person name="Stoco P.H."/>
            <person name="Souza R.C."/>
            <person name="Vicentini R."/>
            <person name="Gazzinelli R.T."/>
            <person name="Neves Rde O."/>
            <person name="Silva R."/>
            <person name="Astolfi-Filho S."/>
            <person name="Maciel T.E."/>
            <person name="Urmenyi T.P."/>
            <person name="Tadei W.P."/>
            <person name="Camargo E.P."/>
            <person name="de Vasconcelos A.T."/>
        </authorList>
    </citation>
    <scope>NUCLEOTIDE SEQUENCE</scope>
</reference>
<feature type="compositionally biased region" description="Acidic residues" evidence="6">
    <location>
        <begin position="57"/>
        <end position="85"/>
    </location>
</feature>
<dbReference type="InterPro" id="IPR036280">
    <property type="entry name" value="Multihaem_cyt_sf"/>
</dbReference>
<dbReference type="InterPro" id="IPR051366">
    <property type="entry name" value="DEF8"/>
</dbReference>
<keyword evidence="10" id="KW-1185">Reference proteome</keyword>
<reference evidence="8" key="2">
    <citation type="submission" date="2010-05" db="EMBL/GenBank/DDBJ databases">
        <authorList>
            <person name="Almeida L.G."/>
            <person name="Nicolas M.F."/>
            <person name="Souza R.C."/>
            <person name="Vasconcelos A.T.R."/>
        </authorList>
    </citation>
    <scope>NUCLEOTIDE SEQUENCE</scope>
</reference>
<gene>
    <name evidence="8" type="ORF">AND_005683</name>
</gene>
<feature type="domain" description="Phorbol-ester/DAG-type" evidence="7">
    <location>
        <begin position="233"/>
        <end position="288"/>
    </location>
</feature>
<dbReference type="FunCoup" id="W5JEW3">
    <property type="interactions" value="18"/>
</dbReference>
<dbReference type="VEuPathDB" id="VectorBase:ADAC005683"/>
<dbReference type="CDD" id="cd20819">
    <property type="entry name" value="C1_DEF8"/>
    <property type="match status" value="1"/>
</dbReference>
<reference evidence="8 10" key="1">
    <citation type="journal article" date="2010" name="BMC Genomics">
        <title>Combination of measures distinguishes pre-miRNAs from other stem-loops in the genome of the newly sequenced Anopheles darlingi.</title>
        <authorList>
            <person name="Mendes N.D."/>
            <person name="Freitas A.T."/>
            <person name="Vasconcelos A.T."/>
            <person name="Sagot M.F."/>
        </authorList>
    </citation>
    <scope>NUCLEOTIDE SEQUENCE</scope>
</reference>
<dbReference type="HOGENOM" id="CLU_034500_4_0_1"/>
<keyword evidence="4" id="KW-0862">Zinc</keyword>
<feature type="region of interest" description="Disordered" evidence="6">
    <location>
        <begin position="111"/>
        <end position="146"/>
    </location>
</feature>
<dbReference type="STRING" id="43151.W5JEW3"/>
<proteinExistence type="inferred from homology"/>
<dbReference type="eggNOG" id="KOG1829">
    <property type="taxonomic scope" value="Eukaryota"/>
</dbReference>
<dbReference type="InterPro" id="IPR025258">
    <property type="entry name" value="RH_dom"/>
</dbReference>
<evidence type="ECO:0000256" key="5">
    <source>
        <dbReference type="ARBA" id="ARBA00029450"/>
    </source>
</evidence>
<dbReference type="GO" id="GO:0008270">
    <property type="term" value="F:zinc ion binding"/>
    <property type="evidence" value="ECO:0007669"/>
    <property type="project" value="UniProtKB-KW"/>
</dbReference>
<dbReference type="EnsemblMetazoa" id="ADAC005683-RA">
    <property type="protein sequence ID" value="ADAC005683-PA"/>
    <property type="gene ID" value="ADAC005683"/>
</dbReference>
<keyword evidence="2" id="KW-0677">Repeat</keyword>
<dbReference type="SMART" id="SM01175">
    <property type="entry name" value="DUF4206"/>
    <property type="match status" value="1"/>
</dbReference>
<dbReference type="InterPro" id="IPR047983">
    <property type="entry name" value="DEF8_C1"/>
</dbReference>
<reference evidence="9" key="4">
    <citation type="submission" date="2015-06" db="UniProtKB">
        <authorList>
            <consortium name="EnsemblMetazoa"/>
        </authorList>
    </citation>
    <scope>IDENTIFICATION</scope>
</reference>
<dbReference type="SUPFAM" id="SSF57889">
    <property type="entry name" value="Cysteine-rich domain"/>
    <property type="match status" value="1"/>
</dbReference>
<dbReference type="InterPro" id="IPR046349">
    <property type="entry name" value="C1-like_sf"/>
</dbReference>
<evidence type="ECO:0000256" key="6">
    <source>
        <dbReference type="SAM" id="MobiDB-lite"/>
    </source>
</evidence>
<dbReference type="Pfam" id="PF00130">
    <property type="entry name" value="C1_1"/>
    <property type="match status" value="1"/>
</dbReference>
<dbReference type="SUPFAM" id="SSF48695">
    <property type="entry name" value="Multiheme cytochromes"/>
    <property type="match status" value="1"/>
</dbReference>
<dbReference type="PANTHER" id="PTHR12326">
    <property type="entry name" value="PLECKSTRIN HOMOLOGY DOMAIN CONTAINING PROTEIN"/>
    <property type="match status" value="1"/>
</dbReference>
<dbReference type="OMA" id="NMICPKC"/>
<name>W5JEW3_ANODA</name>
<dbReference type="AlphaFoldDB" id="W5JEW3"/>
<evidence type="ECO:0000313" key="9">
    <source>
        <dbReference type="EnsemblMetazoa" id="ADAC005683-PA"/>
    </source>
</evidence>
<dbReference type="Proteomes" id="UP000000673">
    <property type="component" value="Unassembled WGS sequence"/>
</dbReference>
<dbReference type="VEuPathDB" id="VectorBase:ADAR2_009072"/>